<keyword evidence="2" id="KW-1185">Reference proteome</keyword>
<evidence type="ECO:0000313" key="1">
    <source>
        <dbReference type="EMBL" id="GJU09087.1"/>
    </source>
</evidence>
<organism evidence="1 2">
    <name type="scientific">Tanacetum coccineum</name>
    <dbReference type="NCBI Taxonomy" id="301880"/>
    <lineage>
        <taxon>Eukaryota</taxon>
        <taxon>Viridiplantae</taxon>
        <taxon>Streptophyta</taxon>
        <taxon>Embryophyta</taxon>
        <taxon>Tracheophyta</taxon>
        <taxon>Spermatophyta</taxon>
        <taxon>Magnoliopsida</taxon>
        <taxon>eudicotyledons</taxon>
        <taxon>Gunneridae</taxon>
        <taxon>Pentapetalae</taxon>
        <taxon>asterids</taxon>
        <taxon>campanulids</taxon>
        <taxon>Asterales</taxon>
        <taxon>Asteraceae</taxon>
        <taxon>Asteroideae</taxon>
        <taxon>Anthemideae</taxon>
        <taxon>Anthemidinae</taxon>
        <taxon>Tanacetum</taxon>
    </lineage>
</organism>
<accession>A0ABQ5J965</accession>
<name>A0ABQ5J965_9ASTR</name>
<reference evidence="1" key="2">
    <citation type="submission" date="2022-01" db="EMBL/GenBank/DDBJ databases">
        <authorList>
            <person name="Yamashiro T."/>
            <person name="Shiraishi A."/>
            <person name="Satake H."/>
            <person name="Nakayama K."/>
        </authorList>
    </citation>
    <scope>NUCLEOTIDE SEQUENCE</scope>
</reference>
<proteinExistence type="predicted"/>
<dbReference type="EMBL" id="BQNB010021695">
    <property type="protein sequence ID" value="GJU09087.1"/>
    <property type="molecule type" value="Genomic_DNA"/>
</dbReference>
<comment type="caution">
    <text evidence="1">The sequence shown here is derived from an EMBL/GenBank/DDBJ whole genome shotgun (WGS) entry which is preliminary data.</text>
</comment>
<protein>
    <submittedName>
        <fullName evidence="1">Uncharacterized protein</fullName>
    </submittedName>
</protein>
<reference evidence="1" key="1">
    <citation type="journal article" date="2022" name="Int. J. Mol. Sci.">
        <title>Draft Genome of Tanacetum Coccineum: Genomic Comparison of Closely Related Tanacetum-Family Plants.</title>
        <authorList>
            <person name="Yamashiro T."/>
            <person name="Shiraishi A."/>
            <person name="Nakayama K."/>
            <person name="Satake H."/>
        </authorList>
    </citation>
    <scope>NUCLEOTIDE SEQUENCE</scope>
</reference>
<dbReference type="Proteomes" id="UP001151760">
    <property type="component" value="Unassembled WGS sequence"/>
</dbReference>
<gene>
    <name evidence="1" type="ORF">Tco_1125517</name>
</gene>
<evidence type="ECO:0000313" key="2">
    <source>
        <dbReference type="Proteomes" id="UP001151760"/>
    </source>
</evidence>
<sequence>MSGHHRRYKLAQTAFTGAGAGDVCLSRSKALTISFNSATSGDTPEVEALVLTLVTMALLRDVDILWNCSRCSEKSIDVDKARRRSLNRSQASLNDSQIFVWKIGYNNCFLVIPRWEPGAIHCLIEVLDLQLVLLWREQKQVCLLCEVILKQILAFDFFCASLESISAIEDTWEGEGLPTWPLYSWEGNSRVDEMILARVSSGFAGKKYGRTSKLYLGLLGGKEGF</sequence>